<name>A0A1I2PLW1_9BACI</name>
<keyword evidence="1" id="KW-0812">Transmembrane</keyword>
<feature type="transmembrane region" description="Helical" evidence="1">
    <location>
        <begin position="20"/>
        <end position="41"/>
    </location>
</feature>
<dbReference type="RefSeq" id="WP_089752505.1">
    <property type="nucleotide sequence ID" value="NZ_FOOG01000025.1"/>
</dbReference>
<dbReference type="EMBL" id="FOOG01000025">
    <property type="protein sequence ID" value="SFG14977.1"/>
    <property type="molecule type" value="Genomic_DNA"/>
</dbReference>
<proteinExistence type="predicted"/>
<dbReference type="AlphaFoldDB" id="A0A1I2PLW1"/>
<feature type="transmembrane region" description="Helical" evidence="1">
    <location>
        <begin position="53"/>
        <end position="69"/>
    </location>
</feature>
<evidence type="ECO:0000313" key="3">
    <source>
        <dbReference type="Proteomes" id="UP000198897"/>
    </source>
</evidence>
<keyword evidence="1" id="KW-1133">Transmembrane helix</keyword>
<reference evidence="3" key="1">
    <citation type="submission" date="2016-10" db="EMBL/GenBank/DDBJ databases">
        <authorList>
            <person name="Varghese N."/>
            <person name="Submissions S."/>
        </authorList>
    </citation>
    <scope>NUCLEOTIDE SEQUENCE [LARGE SCALE GENOMIC DNA]</scope>
    <source>
        <strain evidence="3">FP5</strain>
    </source>
</reference>
<organism evidence="2 3">
    <name type="scientific">Halobacillus alkaliphilus</name>
    <dbReference type="NCBI Taxonomy" id="396056"/>
    <lineage>
        <taxon>Bacteria</taxon>
        <taxon>Bacillati</taxon>
        <taxon>Bacillota</taxon>
        <taxon>Bacilli</taxon>
        <taxon>Bacillales</taxon>
        <taxon>Bacillaceae</taxon>
        <taxon>Halobacillus</taxon>
    </lineage>
</organism>
<keyword evidence="3" id="KW-1185">Reference proteome</keyword>
<dbReference type="OrthoDB" id="9947215at2"/>
<sequence length="72" mass="8024">MGFISDAIQHFIHSEVNEPAAKLAVLCVCLFLTVFIVNFLLRFIPLPTKGKEITLMCSVLGGAFLWYSVTFT</sequence>
<gene>
    <name evidence="2" type="ORF">SAMN05216353_12523</name>
</gene>
<evidence type="ECO:0000256" key="1">
    <source>
        <dbReference type="SAM" id="Phobius"/>
    </source>
</evidence>
<accession>A0A1I2PLW1</accession>
<dbReference type="Proteomes" id="UP000198897">
    <property type="component" value="Unassembled WGS sequence"/>
</dbReference>
<protein>
    <submittedName>
        <fullName evidence="2">Uncharacterized protein</fullName>
    </submittedName>
</protein>
<evidence type="ECO:0000313" key="2">
    <source>
        <dbReference type="EMBL" id="SFG14977.1"/>
    </source>
</evidence>
<keyword evidence="1" id="KW-0472">Membrane</keyword>